<organism evidence="1 2">
    <name type="scientific">Thiocapsa imhoffii</name>
    <dbReference type="NCBI Taxonomy" id="382777"/>
    <lineage>
        <taxon>Bacteria</taxon>
        <taxon>Pseudomonadati</taxon>
        <taxon>Pseudomonadota</taxon>
        <taxon>Gammaproteobacteria</taxon>
        <taxon>Chromatiales</taxon>
        <taxon>Chromatiaceae</taxon>
        <taxon>Thiocapsa</taxon>
    </lineage>
</organism>
<dbReference type="EMBL" id="NRSD01000004">
    <property type="protein sequence ID" value="MBK1644126.1"/>
    <property type="molecule type" value="Genomic_DNA"/>
</dbReference>
<evidence type="ECO:0000313" key="1">
    <source>
        <dbReference type="EMBL" id="MBK1644126.1"/>
    </source>
</evidence>
<dbReference type="Pfam" id="PF04077">
    <property type="entry name" value="DsrH"/>
    <property type="match status" value="1"/>
</dbReference>
<dbReference type="SUPFAM" id="SSF75169">
    <property type="entry name" value="DsrEFH-like"/>
    <property type="match status" value="1"/>
</dbReference>
<keyword evidence="2" id="KW-1185">Reference proteome</keyword>
<dbReference type="NCBIfam" id="TIGR03011">
    <property type="entry name" value="sulf_tusB_dsrH"/>
    <property type="match status" value="1"/>
</dbReference>
<dbReference type="PANTHER" id="PTHR37526:SF1">
    <property type="entry name" value="PROTEIN TUSB"/>
    <property type="match status" value="1"/>
</dbReference>
<accession>A0A9X0WGK7</accession>
<dbReference type="Proteomes" id="UP001138802">
    <property type="component" value="Unassembled WGS sequence"/>
</dbReference>
<protein>
    <submittedName>
        <fullName evidence="1">Sulfurtransferase complex subunit TusB</fullName>
    </submittedName>
</protein>
<dbReference type="Gene3D" id="3.40.1260.10">
    <property type="entry name" value="DsrEFH-like"/>
    <property type="match status" value="1"/>
</dbReference>
<reference evidence="1 2" key="1">
    <citation type="journal article" date="2020" name="Microorganisms">
        <title>Osmotic Adaptation and Compatible Solute Biosynthesis of Phototrophic Bacteria as Revealed from Genome Analyses.</title>
        <authorList>
            <person name="Imhoff J.F."/>
            <person name="Rahn T."/>
            <person name="Kunzel S."/>
            <person name="Keller A."/>
            <person name="Neulinger S.C."/>
        </authorList>
    </citation>
    <scope>NUCLEOTIDE SEQUENCE [LARGE SCALE GENOMIC DNA]</scope>
    <source>
        <strain evidence="1 2">DSM 21303</strain>
    </source>
</reference>
<dbReference type="GO" id="GO:1990228">
    <property type="term" value="C:sulfurtransferase complex"/>
    <property type="evidence" value="ECO:0007669"/>
    <property type="project" value="TreeGrafter"/>
</dbReference>
<proteinExistence type="predicted"/>
<dbReference type="InterPro" id="IPR027396">
    <property type="entry name" value="DsrEFH-like"/>
</dbReference>
<dbReference type="AlphaFoldDB" id="A0A9X0WGK7"/>
<gene>
    <name evidence="1" type="primary">dsrH</name>
    <name evidence="1" type="ORF">CKO25_05560</name>
</gene>
<dbReference type="InterPro" id="IPR007215">
    <property type="entry name" value="Sulphur_relay_TusB/DsrH"/>
</dbReference>
<dbReference type="PANTHER" id="PTHR37526">
    <property type="entry name" value="PROTEIN TUSB"/>
    <property type="match status" value="1"/>
</dbReference>
<dbReference type="GO" id="GO:0002143">
    <property type="term" value="P:tRNA wobble position uridine thiolation"/>
    <property type="evidence" value="ECO:0007669"/>
    <property type="project" value="InterPro"/>
</dbReference>
<comment type="caution">
    <text evidence="1">The sequence shown here is derived from an EMBL/GenBank/DDBJ whole genome shotgun (WGS) entry which is preliminary data.</text>
</comment>
<name>A0A9X0WGK7_9GAMM</name>
<sequence length="102" mass="11096">MSILHTVNKSPFERNALESCLKFATDGAAVLLFEDGIYAALKGTRVESHVSEALGRLKVYALGPDLQARGFAETRLIEGVCVVDYAGFVDLAAEHDQVQAWL</sequence>
<evidence type="ECO:0000313" key="2">
    <source>
        <dbReference type="Proteomes" id="UP001138802"/>
    </source>
</evidence>
<dbReference type="RefSeq" id="WP_200386927.1">
    <property type="nucleotide sequence ID" value="NZ_NRSD01000004.1"/>
</dbReference>